<accession>A0AAD7FYC7</accession>
<feature type="transmembrane region" description="Helical" evidence="2">
    <location>
        <begin position="269"/>
        <end position="292"/>
    </location>
</feature>
<keyword evidence="2" id="KW-0472">Membrane</keyword>
<protein>
    <submittedName>
        <fullName evidence="3">Uncharacterized protein</fullName>
    </submittedName>
</protein>
<proteinExistence type="predicted"/>
<dbReference type="EMBL" id="JARKIF010000001">
    <property type="protein sequence ID" value="KAJ7650201.1"/>
    <property type="molecule type" value="Genomic_DNA"/>
</dbReference>
<keyword evidence="4" id="KW-1185">Reference proteome</keyword>
<feature type="transmembrane region" description="Helical" evidence="2">
    <location>
        <begin position="139"/>
        <end position="162"/>
    </location>
</feature>
<feature type="transmembrane region" description="Helical" evidence="2">
    <location>
        <begin position="66"/>
        <end position="89"/>
    </location>
</feature>
<evidence type="ECO:0000313" key="3">
    <source>
        <dbReference type="EMBL" id="KAJ7650201.1"/>
    </source>
</evidence>
<organism evidence="3 4">
    <name type="scientific">Roridomyces roridus</name>
    <dbReference type="NCBI Taxonomy" id="1738132"/>
    <lineage>
        <taxon>Eukaryota</taxon>
        <taxon>Fungi</taxon>
        <taxon>Dikarya</taxon>
        <taxon>Basidiomycota</taxon>
        <taxon>Agaricomycotina</taxon>
        <taxon>Agaricomycetes</taxon>
        <taxon>Agaricomycetidae</taxon>
        <taxon>Agaricales</taxon>
        <taxon>Marasmiineae</taxon>
        <taxon>Mycenaceae</taxon>
        <taxon>Roridomyces</taxon>
    </lineage>
</organism>
<feature type="transmembrane region" description="Helical" evidence="2">
    <location>
        <begin position="101"/>
        <end position="119"/>
    </location>
</feature>
<feature type="region of interest" description="Disordered" evidence="1">
    <location>
        <begin position="337"/>
        <end position="356"/>
    </location>
</feature>
<sequence length="356" mass="38786">MLASHASPLSVVPHQACYDEVILSSSSHSARSESSGALMVALMAGNYTAPDVFAGEDTETQLRASLALLAIFNFFQIFGFLSLGIVVLTAWLSPTIHRTPAWYSFMATWMWFCVSYFLIAGQQVGPEPEFGVCVVQASLVYAGPPLTSCASLALLLQLYFTVSAVLKNQRINRVWSIMLLIFPYTIHLLFFLETLALGLSHQGEIARDLSGMFCHLTNSLQAKITAIVVILAMVAMLVYEGLTAIVLYRNWAAFQRLRVRSNSDISLPLIVRVTLFSFLPMVAMGVSTLSLFPDNPGPVFEGQINLVVAFLPAAAAVIFGTQRDILNAWMFWKSTSSSTGQIAGNPSSSVPKDSPV</sequence>
<feature type="transmembrane region" description="Helical" evidence="2">
    <location>
        <begin position="174"/>
        <end position="192"/>
    </location>
</feature>
<dbReference type="Proteomes" id="UP001221142">
    <property type="component" value="Unassembled WGS sequence"/>
</dbReference>
<reference evidence="3" key="1">
    <citation type="submission" date="2023-03" db="EMBL/GenBank/DDBJ databases">
        <title>Massive genome expansion in bonnet fungi (Mycena s.s.) driven by repeated elements and novel gene families across ecological guilds.</title>
        <authorList>
            <consortium name="Lawrence Berkeley National Laboratory"/>
            <person name="Harder C.B."/>
            <person name="Miyauchi S."/>
            <person name="Viragh M."/>
            <person name="Kuo A."/>
            <person name="Thoen E."/>
            <person name="Andreopoulos B."/>
            <person name="Lu D."/>
            <person name="Skrede I."/>
            <person name="Drula E."/>
            <person name="Henrissat B."/>
            <person name="Morin E."/>
            <person name="Kohler A."/>
            <person name="Barry K."/>
            <person name="LaButti K."/>
            <person name="Morin E."/>
            <person name="Salamov A."/>
            <person name="Lipzen A."/>
            <person name="Mereny Z."/>
            <person name="Hegedus B."/>
            <person name="Baldrian P."/>
            <person name="Stursova M."/>
            <person name="Weitz H."/>
            <person name="Taylor A."/>
            <person name="Grigoriev I.V."/>
            <person name="Nagy L.G."/>
            <person name="Martin F."/>
            <person name="Kauserud H."/>
        </authorList>
    </citation>
    <scope>NUCLEOTIDE SEQUENCE</scope>
    <source>
        <strain evidence="3">9284</strain>
    </source>
</reference>
<evidence type="ECO:0000256" key="1">
    <source>
        <dbReference type="SAM" id="MobiDB-lite"/>
    </source>
</evidence>
<keyword evidence="2" id="KW-0812">Transmembrane</keyword>
<comment type="caution">
    <text evidence="3">The sequence shown here is derived from an EMBL/GenBank/DDBJ whole genome shotgun (WGS) entry which is preliminary data.</text>
</comment>
<gene>
    <name evidence="3" type="ORF">FB45DRAFT_887245</name>
</gene>
<evidence type="ECO:0000313" key="4">
    <source>
        <dbReference type="Proteomes" id="UP001221142"/>
    </source>
</evidence>
<evidence type="ECO:0000256" key="2">
    <source>
        <dbReference type="SAM" id="Phobius"/>
    </source>
</evidence>
<name>A0AAD7FYC7_9AGAR</name>
<dbReference type="AlphaFoldDB" id="A0AAD7FYC7"/>
<feature type="transmembrane region" description="Helical" evidence="2">
    <location>
        <begin position="304"/>
        <end position="321"/>
    </location>
</feature>
<keyword evidence="2" id="KW-1133">Transmembrane helix</keyword>
<feature type="transmembrane region" description="Helical" evidence="2">
    <location>
        <begin position="224"/>
        <end position="248"/>
    </location>
</feature>